<dbReference type="InterPro" id="IPR023198">
    <property type="entry name" value="PGP-like_dom2"/>
</dbReference>
<dbReference type="GO" id="GO:0046872">
    <property type="term" value="F:metal ion binding"/>
    <property type="evidence" value="ECO:0007669"/>
    <property type="project" value="UniProtKB-KW"/>
</dbReference>
<dbReference type="InterPro" id="IPR051600">
    <property type="entry name" value="Beta-PGM-like"/>
</dbReference>
<accession>X1KR88</accession>
<keyword evidence="3" id="KW-0460">Magnesium</keyword>
<evidence type="ECO:0008006" key="6">
    <source>
        <dbReference type="Google" id="ProtNLM"/>
    </source>
</evidence>
<comment type="caution">
    <text evidence="5">The sequence shown here is derived from an EMBL/GenBank/DDBJ whole genome shotgun (WGS) entry which is preliminary data.</text>
</comment>
<dbReference type="SFLD" id="SFLDG01129">
    <property type="entry name" value="C1.5:_HAD__Beta-PGM__Phosphata"/>
    <property type="match status" value="1"/>
</dbReference>
<dbReference type="InterPro" id="IPR023214">
    <property type="entry name" value="HAD_sf"/>
</dbReference>
<dbReference type="InterPro" id="IPR036412">
    <property type="entry name" value="HAD-like_sf"/>
</dbReference>
<dbReference type="SUPFAM" id="SSF56784">
    <property type="entry name" value="HAD-like"/>
    <property type="match status" value="1"/>
</dbReference>
<dbReference type="EMBL" id="BARV01004975">
    <property type="protein sequence ID" value="GAI09592.1"/>
    <property type="molecule type" value="Genomic_DNA"/>
</dbReference>
<dbReference type="CDD" id="cd16423">
    <property type="entry name" value="HAD_BPGM-like"/>
    <property type="match status" value="1"/>
</dbReference>
<dbReference type="InterPro" id="IPR006439">
    <property type="entry name" value="HAD-SF_hydro_IA"/>
</dbReference>
<dbReference type="NCBIfam" id="TIGR01549">
    <property type="entry name" value="HAD-SF-IA-v1"/>
    <property type="match status" value="1"/>
</dbReference>
<evidence type="ECO:0000256" key="3">
    <source>
        <dbReference type="ARBA" id="ARBA00022842"/>
    </source>
</evidence>
<protein>
    <recommendedName>
        <fullName evidence="6">FCP1 homology domain-containing protein</fullName>
    </recommendedName>
</protein>
<dbReference type="AlphaFoldDB" id="X1KR88"/>
<keyword evidence="2" id="KW-0479">Metal-binding</keyword>
<organism evidence="5">
    <name type="scientific">marine sediment metagenome</name>
    <dbReference type="NCBI Taxonomy" id="412755"/>
    <lineage>
        <taxon>unclassified sequences</taxon>
        <taxon>metagenomes</taxon>
        <taxon>ecological metagenomes</taxon>
    </lineage>
</organism>
<sequence length="223" mass="25437">FKSIIFDMDGVIIDSEPIHFKVEKKLFKNLGLAIPDEEHHSFVGTVSRETWLYIKDKYKLNRSLEELVEMERVSYMDCLLSQENIKPIPGVTELIEELRRNNVKLVVASSASIKNIETVLKMFNLERFLQTKVSGDEVNNGKPAPDIFLYAVKIIGAEPEECIVIEDSKNGVEAAKSAGMKCIGFENPNSGKQDLSSADMVINSFSEINYQKLRQIYERWQKE</sequence>
<dbReference type="SFLD" id="SFLDG01135">
    <property type="entry name" value="C1.5.6:_HAD__Beta-PGM__Phospha"/>
    <property type="match status" value="1"/>
</dbReference>
<dbReference type="Gene3D" id="3.40.50.1000">
    <property type="entry name" value="HAD superfamily/HAD-like"/>
    <property type="match status" value="1"/>
</dbReference>
<dbReference type="SFLD" id="SFLDS00003">
    <property type="entry name" value="Haloacid_Dehalogenase"/>
    <property type="match status" value="1"/>
</dbReference>
<name>X1KR88_9ZZZZ</name>
<dbReference type="PRINTS" id="PR00413">
    <property type="entry name" value="HADHALOGNASE"/>
</dbReference>
<dbReference type="NCBIfam" id="TIGR01509">
    <property type="entry name" value="HAD-SF-IA-v3"/>
    <property type="match status" value="1"/>
</dbReference>
<comment type="cofactor">
    <cofactor evidence="1">
        <name>Mg(2+)</name>
        <dbReference type="ChEBI" id="CHEBI:18420"/>
    </cofactor>
</comment>
<evidence type="ECO:0000256" key="2">
    <source>
        <dbReference type="ARBA" id="ARBA00022723"/>
    </source>
</evidence>
<evidence type="ECO:0000256" key="4">
    <source>
        <dbReference type="ARBA" id="ARBA00023277"/>
    </source>
</evidence>
<gene>
    <name evidence="5" type="ORF">S06H3_10642</name>
</gene>
<dbReference type="GO" id="GO:0003824">
    <property type="term" value="F:catalytic activity"/>
    <property type="evidence" value="ECO:0007669"/>
    <property type="project" value="UniProtKB-ARBA"/>
</dbReference>
<dbReference type="PANTHER" id="PTHR46193:SF18">
    <property type="entry name" value="HEXITOL PHOSPHATASE B"/>
    <property type="match status" value="1"/>
</dbReference>
<dbReference type="InterPro" id="IPR041492">
    <property type="entry name" value="HAD_2"/>
</dbReference>
<dbReference type="PANTHER" id="PTHR46193">
    <property type="entry name" value="6-PHOSPHOGLUCONATE PHOSPHATASE"/>
    <property type="match status" value="1"/>
</dbReference>
<dbReference type="Pfam" id="PF13419">
    <property type="entry name" value="HAD_2"/>
    <property type="match status" value="1"/>
</dbReference>
<feature type="non-terminal residue" evidence="5">
    <location>
        <position position="1"/>
    </location>
</feature>
<evidence type="ECO:0000256" key="1">
    <source>
        <dbReference type="ARBA" id="ARBA00001946"/>
    </source>
</evidence>
<keyword evidence="4" id="KW-0119">Carbohydrate metabolism</keyword>
<proteinExistence type="predicted"/>
<reference evidence="5" key="1">
    <citation type="journal article" date="2014" name="Front. Microbiol.">
        <title>High frequency of phylogenetically diverse reductive dehalogenase-homologous genes in deep subseafloor sedimentary metagenomes.</title>
        <authorList>
            <person name="Kawai M."/>
            <person name="Futagami T."/>
            <person name="Toyoda A."/>
            <person name="Takaki Y."/>
            <person name="Nishi S."/>
            <person name="Hori S."/>
            <person name="Arai W."/>
            <person name="Tsubouchi T."/>
            <person name="Morono Y."/>
            <person name="Uchiyama I."/>
            <person name="Ito T."/>
            <person name="Fujiyama A."/>
            <person name="Inagaki F."/>
            <person name="Takami H."/>
        </authorList>
    </citation>
    <scope>NUCLEOTIDE SEQUENCE</scope>
    <source>
        <strain evidence="5">Expedition CK06-06</strain>
    </source>
</reference>
<evidence type="ECO:0000313" key="5">
    <source>
        <dbReference type="EMBL" id="GAI09592.1"/>
    </source>
</evidence>
<dbReference type="Gene3D" id="1.10.150.240">
    <property type="entry name" value="Putative phosphatase, domain 2"/>
    <property type="match status" value="1"/>
</dbReference>